<comment type="caution">
    <text evidence="1">The sequence shown here is derived from an EMBL/GenBank/DDBJ whole genome shotgun (WGS) entry which is preliminary data.</text>
</comment>
<name>A0A8J2HJX4_COTCN</name>
<protein>
    <submittedName>
        <fullName evidence="1">Uncharacterized protein</fullName>
    </submittedName>
</protein>
<dbReference type="AlphaFoldDB" id="A0A8J2HJX4"/>
<evidence type="ECO:0000313" key="2">
    <source>
        <dbReference type="Proteomes" id="UP000786811"/>
    </source>
</evidence>
<dbReference type="EMBL" id="CAJNRD030001122">
    <property type="protein sequence ID" value="CAG5100281.1"/>
    <property type="molecule type" value="Genomic_DNA"/>
</dbReference>
<keyword evidence="2" id="KW-1185">Reference proteome</keyword>
<accession>A0A8J2HJX4</accession>
<sequence>MGQSKSMLMTVNGITESDSSGHLLDIQRMLNNFLNKNIELLHYTVKKLHRTIDGAIHIYLDYLLLKMNKIY</sequence>
<reference evidence="1" key="1">
    <citation type="submission" date="2021-04" db="EMBL/GenBank/DDBJ databases">
        <authorList>
            <person name="Chebbi M.A.C M."/>
        </authorList>
    </citation>
    <scope>NUCLEOTIDE SEQUENCE</scope>
</reference>
<evidence type="ECO:0000313" key="1">
    <source>
        <dbReference type="EMBL" id="CAG5100281.1"/>
    </source>
</evidence>
<gene>
    <name evidence="1" type="ORF">HICCMSTLAB_LOCUS9475</name>
</gene>
<organism evidence="1 2">
    <name type="scientific">Cotesia congregata</name>
    <name type="common">Parasitoid wasp</name>
    <name type="synonym">Apanteles congregatus</name>
    <dbReference type="NCBI Taxonomy" id="51543"/>
    <lineage>
        <taxon>Eukaryota</taxon>
        <taxon>Metazoa</taxon>
        <taxon>Ecdysozoa</taxon>
        <taxon>Arthropoda</taxon>
        <taxon>Hexapoda</taxon>
        <taxon>Insecta</taxon>
        <taxon>Pterygota</taxon>
        <taxon>Neoptera</taxon>
        <taxon>Endopterygota</taxon>
        <taxon>Hymenoptera</taxon>
        <taxon>Apocrita</taxon>
        <taxon>Ichneumonoidea</taxon>
        <taxon>Braconidae</taxon>
        <taxon>Microgastrinae</taxon>
        <taxon>Cotesia</taxon>
    </lineage>
</organism>
<proteinExistence type="predicted"/>
<dbReference type="Proteomes" id="UP000786811">
    <property type="component" value="Unassembled WGS sequence"/>
</dbReference>